<keyword evidence="1" id="KW-0472">Membrane</keyword>
<dbReference type="RefSeq" id="WP_150133202.1">
    <property type="nucleotide sequence ID" value="NZ_CP030841.1"/>
</dbReference>
<dbReference type="Proteomes" id="UP000253606">
    <property type="component" value="Plasmid pACPOL1"/>
</dbReference>
<keyword evidence="2" id="KW-0614">Plasmid</keyword>
<gene>
    <name evidence="2" type="ORF">ACPOL_6771</name>
</gene>
<dbReference type="AlphaFoldDB" id="A0A2Z5GA05"/>
<reference evidence="2 3" key="1">
    <citation type="journal article" date="2018" name="Front. Microbiol.">
        <title>Hydrolytic Capabilities as a Key to Environmental Success: Chitinolytic and Cellulolytic Acidobacteria From Acidic Sub-arctic Soils and Boreal Peatlands.</title>
        <authorList>
            <person name="Belova S.E."/>
            <person name="Ravin N.V."/>
            <person name="Pankratov T.A."/>
            <person name="Rakitin A.L."/>
            <person name="Ivanova A.A."/>
            <person name="Beletsky A.V."/>
            <person name="Mardanov A.V."/>
            <person name="Sinninghe Damste J.S."/>
            <person name="Dedysh S.N."/>
        </authorList>
    </citation>
    <scope>NUCLEOTIDE SEQUENCE [LARGE SCALE GENOMIC DNA]</scope>
    <source>
        <strain evidence="2 3">SBC82</strain>
        <plasmid evidence="3">pacpol1</plasmid>
    </source>
</reference>
<evidence type="ECO:0000313" key="3">
    <source>
        <dbReference type="Proteomes" id="UP000253606"/>
    </source>
</evidence>
<protein>
    <submittedName>
        <fullName evidence="2">Uncharacterized protein</fullName>
    </submittedName>
</protein>
<accession>A0A2Z5GA05</accession>
<evidence type="ECO:0000313" key="2">
    <source>
        <dbReference type="EMBL" id="AXC15981.1"/>
    </source>
</evidence>
<keyword evidence="3" id="KW-1185">Reference proteome</keyword>
<proteinExistence type="predicted"/>
<dbReference type="EMBL" id="CP030841">
    <property type="protein sequence ID" value="AXC15981.1"/>
    <property type="molecule type" value="Genomic_DNA"/>
</dbReference>
<keyword evidence="1" id="KW-0812">Transmembrane</keyword>
<sequence>MKKPVTYVRIEPTPAQRVGKSVAIVIGFLFLAIAIESLFFTVPTAYHIFKASRKTHVRANSQSH</sequence>
<geneLocation type="plasmid" evidence="3">
    <name>pacpol1</name>
</geneLocation>
<evidence type="ECO:0000256" key="1">
    <source>
        <dbReference type="SAM" id="Phobius"/>
    </source>
</evidence>
<organism evidence="2 3">
    <name type="scientific">Acidisarcina polymorpha</name>
    <dbReference type="NCBI Taxonomy" id="2211140"/>
    <lineage>
        <taxon>Bacteria</taxon>
        <taxon>Pseudomonadati</taxon>
        <taxon>Acidobacteriota</taxon>
        <taxon>Terriglobia</taxon>
        <taxon>Terriglobales</taxon>
        <taxon>Acidobacteriaceae</taxon>
        <taxon>Acidisarcina</taxon>
    </lineage>
</organism>
<dbReference type="KEGG" id="abas:ACPOL_6771"/>
<feature type="transmembrane region" description="Helical" evidence="1">
    <location>
        <begin position="22"/>
        <end position="49"/>
    </location>
</feature>
<keyword evidence="1" id="KW-1133">Transmembrane helix</keyword>
<name>A0A2Z5GA05_9BACT</name>